<evidence type="ECO:0000256" key="1">
    <source>
        <dbReference type="SAM" id="MobiDB-lite"/>
    </source>
</evidence>
<dbReference type="AlphaFoldDB" id="A0A0C3NV33"/>
<feature type="domain" description="Reverse transcriptase" evidence="2">
    <location>
        <begin position="237"/>
        <end position="285"/>
    </location>
</feature>
<dbReference type="Pfam" id="PF00078">
    <property type="entry name" value="RVT_1"/>
    <property type="match status" value="1"/>
</dbReference>
<keyword evidence="4" id="KW-1185">Reference proteome</keyword>
<dbReference type="PANTHER" id="PTHR24559">
    <property type="entry name" value="TRANSPOSON TY3-I GAG-POL POLYPROTEIN"/>
    <property type="match status" value="1"/>
</dbReference>
<gene>
    <name evidence="3" type="ORF">M404DRAFT_30868</name>
</gene>
<protein>
    <recommendedName>
        <fullName evidence="2">Reverse transcriptase domain-containing protein</fullName>
    </recommendedName>
</protein>
<dbReference type="InterPro" id="IPR043502">
    <property type="entry name" value="DNA/RNA_pol_sf"/>
</dbReference>
<dbReference type="EMBL" id="KN832009">
    <property type="protein sequence ID" value="KIN99073.1"/>
    <property type="molecule type" value="Genomic_DNA"/>
</dbReference>
<dbReference type="SUPFAM" id="SSF56672">
    <property type="entry name" value="DNA/RNA polymerases"/>
    <property type="match status" value="1"/>
</dbReference>
<evidence type="ECO:0000313" key="4">
    <source>
        <dbReference type="Proteomes" id="UP000054217"/>
    </source>
</evidence>
<sequence>MAPPDPEPLAPRPTTLGSNEHLTPQLEKPVALGLTCPPIAFVNAAAYVQACKLEGSSQFSLQLHPSALTSLQSSKVEDTPNLSGIPLEYHEYANMFSKSKATTLAPHWEHDLKIKLEGDSSPPLSPIYSLSPVELEALQAFLDEHLATGVPVLFVKKKDGSLQLCVDFWGLNKITKKDQYPLPLITNLLDSPSWAKVYTKIDLRHVYHLVWITDGDEWKTTFCTWYGSFEWLVMPFDVCIVVYLDDILIYSNDKNSHQQHVEEHGLYAKPEKCEFHSESVEYLGYCLLPAGLTMSGKKIKAICNWPKPWKVKDIQSFLGFANFY</sequence>
<name>A0A0C3NV33_PISTI</name>
<dbReference type="PANTHER" id="PTHR24559:SF440">
    <property type="entry name" value="RIBONUCLEASE H"/>
    <property type="match status" value="1"/>
</dbReference>
<reference evidence="4" key="2">
    <citation type="submission" date="2015-01" db="EMBL/GenBank/DDBJ databases">
        <title>Evolutionary Origins and Diversification of the Mycorrhizal Mutualists.</title>
        <authorList>
            <consortium name="DOE Joint Genome Institute"/>
            <consortium name="Mycorrhizal Genomics Consortium"/>
            <person name="Kohler A."/>
            <person name="Kuo A."/>
            <person name="Nagy L.G."/>
            <person name="Floudas D."/>
            <person name="Copeland A."/>
            <person name="Barry K.W."/>
            <person name="Cichocki N."/>
            <person name="Veneault-Fourrey C."/>
            <person name="LaButti K."/>
            <person name="Lindquist E.A."/>
            <person name="Lipzen A."/>
            <person name="Lundell T."/>
            <person name="Morin E."/>
            <person name="Murat C."/>
            <person name="Riley R."/>
            <person name="Ohm R."/>
            <person name="Sun H."/>
            <person name="Tunlid A."/>
            <person name="Henrissat B."/>
            <person name="Grigoriev I.V."/>
            <person name="Hibbett D.S."/>
            <person name="Martin F."/>
        </authorList>
    </citation>
    <scope>NUCLEOTIDE SEQUENCE [LARGE SCALE GENOMIC DNA]</scope>
    <source>
        <strain evidence="4">Marx 270</strain>
    </source>
</reference>
<dbReference type="CDD" id="cd01647">
    <property type="entry name" value="RT_LTR"/>
    <property type="match status" value="1"/>
</dbReference>
<dbReference type="Gene3D" id="3.10.10.10">
    <property type="entry name" value="HIV Type 1 Reverse Transcriptase, subunit A, domain 1"/>
    <property type="match status" value="1"/>
</dbReference>
<proteinExistence type="predicted"/>
<dbReference type="InterPro" id="IPR000477">
    <property type="entry name" value="RT_dom"/>
</dbReference>
<organism evidence="3 4">
    <name type="scientific">Pisolithus tinctorius Marx 270</name>
    <dbReference type="NCBI Taxonomy" id="870435"/>
    <lineage>
        <taxon>Eukaryota</taxon>
        <taxon>Fungi</taxon>
        <taxon>Dikarya</taxon>
        <taxon>Basidiomycota</taxon>
        <taxon>Agaricomycotina</taxon>
        <taxon>Agaricomycetes</taxon>
        <taxon>Agaricomycetidae</taxon>
        <taxon>Boletales</taxon>
        <taxon>Sclerodermatineae</taxon>
        <taxon>Pisolithaceae</taxon>
        <taxon>Pisolithus</taxon>
    </lineage>
</organism>
<dbReference type="InterPro" id="IPR043128">
    <property type="entry name" value="Rev_trsase/Diguanyl_cyclase"/>
</dbReference>
<accession>A0A0C3NV33</accession>
<dbReference type="Gene3D" id="3.30.70.270">
    <property type="match status" value="3"/>
</dbReference>
<dbReference type="InterPro" id="IPR053134">
    <property type="entry name" value="RNA-dir_DNA_polymerase"/>
</dbReference>
<reference evidence="3 4" key="1">
    <citation type="submission" date="2014-04" db="EMBL/GenBank/DDBJ databases">
        <authorList>
            <consortium name="DOE Joint Genome Institute"/>
            <person name="Kuo A."/>
            <person name="Kohler A."/>
            <person name="Costa M.D."/>
            <person name="Nagy L.G."/>
            <person name="Floudas D."/>
            <person name="Copeland A."/>
            <person name="Barry K.W."/>
            <person name="Cichocki N."/>
            <person name="Veneault-Fourrey C."/>
            <person name="LaButti K."/>
            <person name="Lindquist E.A."/>
            <person name="Lipzen A."/>
            <person name="Lundell T."/>
            <person name="Morin E."/>
            <person name="Murat C."/>
            <person name="Sun H."/>
            <person name="Tunlid A."/>
            <person name="Henrissat B."/>
            <person name="Grigoriev I.V."/>
            <person name="Hibbett D.S."/>
            <person name="Martin F."/>
            <person name="Nordberg H.P."/>
            <person name="Cantor M.N."/>
            <person name="Hua S.X."/>
        </authorList>
    </citation>
    <scope>NUCLEOTIDE SEQUENCE [LARGE SCALE GENOMIC DNA]</scope>
    <source>
        <strain evidence="3 4">Marx 270</strain>
    </source>
</reference>
<dbReference type="STRING" id="870435.A0A0C3NV33"/>
<evidence type="ECO:0000259" key="2">
    <source>
        <dbReference type="Pfam" id="PF00078"/>
    </source>
</evidence>
<feature type="compositionally biased region" description="Pro residues" evidence="1">
    <location>
        <begin position="1"/>
        <end position="11"/>
    </location>
</feature>
<evidence type="ECO:0000313" key="3">
    <source>
        <dbReference type="EMBL" id="KIN99073.1"/>
    </source>
</evidence>
<dbReference type="OrthoDB" id="2677031at2759"/>
<dbReference type="Proteomes" id="UP000054217">
    <property type="component" value="Unassembled WGS sequence"/>
</dbReference>
<feature type="region of interest" description="Disordered" evidence="1">
    <location>
        <begin position="1"/>
        <end position="21"/>
    </location>
</feature>
<dbReference type="InParanoid" id="A0A0C3NV33"/>
<dbReference type="HOGENOM" id="CLU_000384_42_2_1"/>